<evidence type="ECO:0000256" key="4">
    <source>
        <dbReference type="SAM" id="MobiDB-lite"/>
    </source>
</evidence>
<keyword evidence="2 6" id="KW-0378">Hydrolase</keyword>
<feature type="compositionally biased region" description="Polar residues" evidence="4">
    <location>
        <begin position="84"/>
        <end position="101"/>
    </location>
</feature>
<dbReference type="PROSITE" id="PS50969">
    <property type="entry name" value="FCP1"/>
    <property type="match status" value="1"/>
</dbReference>
<proteinExistence type="predicted"/>
<keyword evidence="3" id="KW-0539">Nucleus</keyword>
<dbReference type="InterPro" id="IPR004274">
    <property type="entry name" value="FCP1_dom"/>
</dbReference>
<comment type="subcellular location">
    <subcellularLocation>
        <location evidence="1">Nucleus</location>
    </subcellularLocation>
</comment>
<evidence type="ECO:0000256" key="1">
    <source>
        <dbReference type="ARBA" id="ARBA00004123"/>
    </source>
</evidence>
<evidence type="ECO:0000313" key="6">
    <source>
        <dbReference type="EMBL" id="OCF54941.1"/>
    </source>
</evidence>
<dbReference type="InterPro" id="IPR029071">
    <property type="entry name" value="Ubiquitin-like_domsf"/>
</dbReference>
<reference evidence="6 7" key="1">
    <citation type="submission" date="2013-07" db="EMBL/GenBank/DDBJ databases">
        <title>The Genome Sequence of Kwoniella mangroviensis CBS10435.</title>
        <authorList>
            <consortium name="The Broad Institute Genome Sequencing Platform"/>
            <person name="Cuomo C."/>
            <person name="Litvintseva A."/>
            <person name="Chen Y."/>
            <person name="Heitman J."/>
            <person name="Sun S."/>
            <person name="Springer D."/>
            <person name="Dromer F."/>
            <person name="Young S.K."/>
            <person name="Zeng Q."/>
            <person name="Gargeya S."/>
            <person name="Fitzgerald M."/>
            <person name="Abouelleil A."/>
            <person name="Alvarado L."/>
            <person name="Berlin A.M."/>
            <person name="Chapman S.B."/>
            <person name="Dewar J."/>
            <person name="Goldberg J."/>
            <person name="Griggs A."/>
            <person name="Gujja S."/>
            <person name="Hansen M."/>
            <person name="Howarth C."/>
            <person name="Imamovic A."/>
            <person name="Larimer J."/>
            <person name="McCowan C."/>
            <person name="Murphy C."/>
            <person name="Pearson M."/>
            <person name="Priest M."/>
            <person name="Roberts A."/>
            <person name="Saif S."/>
            <person name="Shea T."/>
            <person name="Sykes S."/>
            <person name="Wortman J."/>
            <person name="Nusbaum C."/>
            <person name="Birren B."/>
        </authorList>
    </citation>
    <scope>NUCLEOTIDE SEQUENCE [LARGE SCALE GENOMIC DNA]</scope>
    <source>
        <strain evidence="6 7">CBS 10435</strain>
    </source>
</reference>
<organism evidence="6 7">
    <name type="scientific">Kwoniella mangroviensis CBS 10435</name>
    <dbReference type="NCBI Taxonomy" id="1331196"/>
    <lineage>
        <taxon>Eukaryota</taxon>
        <taxon>Fungi</taxon>
        <taxon>Dikarya</taxon>
        <taxon>Basidiomycota</taxon>
        <taxon>Agaricomycotina</taxon>
        <taxon>Tremellomycetes</taxon>
        <taxon>Tremellales</taxon>
        <taxon>Cryptococcaceae</taxon>
        <taxon>Kwoniella</taxon>
    </lineage>
</organism>
<dbReference type="NCBIfam" id="TIGR02245">
    <property type="entry name" value="HAD_IIID1"/>
    <property type="match status" value="1"/>
</dbReference>
<keyword evidence="7" id="KW-1185">Reference proteome</keyword>
<dbReference type="InterPro" id="IPR023214">
    <property type="entry name" value="HAD_sf"/>
</dbReference>
<dbReference type="GO" id="GO:0005634">
    <property type="term" value="C:nucleus"/>
    <property type="evidence" value="ECO:0007669"/>
    <property type="project" value="UniProtKB-SubCell"/>
</dbReference>
<feature type="domain" description="FCP1 homology" evidence="5">
    <location>
        <begin position="279"/>
        <end position="447"/>
    </location>
</feature>
<dbReference type="InterPro" id="IPR036412">
    <property type="entry name" value="HAD-like_sf"/>
</dbReference>
<feature type="compositionally biased region" description="Acidic residues" evidence="4">
    <location>
        <begin position="112"/>
        <end position="123"/>
    </location>
</feature>
<dbReference type="GO" id="GO:0004722">
    <property type="term" value="F:protein serine/threonine phosphatase activity"/>
    <property type="evidence" value="ECO:0007669"/>
    <property type="project" value="TreeGrafter"/>
</dbReference>
<dbReference type="SUPFAM" id="SSF54236">
    <property type="entry name" value="Ubiquitin-like"/>
    <property type="match status" value="1"/>
</dbReference>
<reference evidence="7" key="2">
    <citation type="submission" date="2013-12" db="EMBL/GenBank/DDBJ databases">
        <title>Evolution of pathogenesis and genome organization in the Tremellales.</title>
        <authorList>
            <person name="Cuomo C."/>
            <person name="Litvintseva A."/>
            <person name="Heitman J."/>
            <person name="Chen Y."/>
            <person name="Sun S."/>
            <person name="Springer D."/>
            <person name="Dromer F."/>
            <person name="Young S."/>
            <person name="Zeng Q."/>
            <person name="Chapman S."/>
            <person name="Gujja S."/>
            <person name="Saif S."/>
            <person name="Birren B."/>
        </authorList>
    </citation>
    <scope>NUCLEOTIDE SEQUENCE [LARGE SCALE GENOMIC DNA]</scope>
    <source>
        <strain evidence="7">CBS 10435</strain>
    </source>
</reference>
<feature type="region of interest" description="Disordered" evidence="4">
    <location>
        <begin position="1"/>
        <end position="128"/>
    </location>
</feature>
<dbReference type="Pfam" id="PF03031">
    <property type="entry name" value="NIF"/>
    <property type="match status" value="1"/>
</dbReference>
<gene>
    <name evidence="6" type="ORF">L486_07597</name>
</gene>
<dbReference type="FunFam" id="3.40.50.1000:FF:000239">
    <property type="entry name" value="HAD hydrolase, family IIID, variant"/>
    <property type="match status" value="1"/>
</dbReference>
<dbReference type="GO" id="GO:0090364">
    <property type="term" value="P:regulation of proteasome assembly"/>
    <property type="evidence" value="ECO:0007669"/>
    <property type="project" value="InterPro"/>
</dbReference>
<evidence type="ECO:0000259" key="5">
    <source>
        <dbReference type="PROSITE" id="PS50969"/>
    </source>
</evidence>
<name>A0A1B9IHP4_9TREE</name>
<feature type="compositionally biased region" description="Low complexity" evidence="4">
    <location>
        <begin position="1"/>
        <end position="14"/>
    </location>
</feature>
<dbReference type="EMBL" id="KI669468">
    <property type="protein sequence ID" value="OCF54941.1"/>
    <property type="molecule type" value="Genomic_DNA"/>
</dbReference>
<evidence type="ECO:0000256" key="3">
    <source>
        <dbReference type="ARBA" id="ARBA00023242"/>
    </source>
</evidence>
<dbReference type="Gene3D" id="3.40.50.1000">
    <property type="entry name" value="HAD superfamily/HAD-like"/>
    <property type="match status" value="1"/>
</dbReference>
<dbReference type="SMART" id="SM00577">
    <property type="entry name" value="CPDc"/>
    <property type="match status" value="1"/>
</dbReference>
<dbReference type="InterPro" id="IPR011943">
    <property type="entry name" value="HAD-SF_hydro_IIID"/>
</dbReference>
<evidence type="ECO:0000313" key="7">
    <source>
        <dbReference type="Proteomes" id="UP000092583"/>
    </source>
</evidence>
<dbReference type="Proteomes" id="UP000092583">
    <property type="component" value="Unassembled WGS sequence"/>
</dbReference>
<dbReference type="Gene3D" id="3.10.20.90">
    <property type="entry name" value="Phosphatidylinositol 3-kinase Catalytic Subunit, Chain A, domain 1"/>
    <property type="match status" value="1"/>
</dbReference>
<dbReference type="AlphaFoldDB" id="A0A1B9IHP4"/>
<dbReference type="OrthoDB" id="1711508at2759"/>
<protein>
    <submittedName>
        <fullName evidence="6">HAD hydrolase, family IIID</fullName>
    </submittedName>
</protein>
<evidence type="ECO:0000256" key="2">
    <source>
        <dbReference type="ARBA" id="ARBA00022801"/>
    </source>
</evidence>
<sequence length="469" mass="52284">MTSSDLPPSGSDGDINNTNEENVMEDGHTPGQGSVIVAKPDIESTPSENKKAKLYHVEVPAPAGAGDGAEVDGDEQMDEDQQDLVSSSMLYEGAPSSSIVDNTRDTASASSDETEEPEEEDASDNNTVQAVPLVEELEKIEEWWELKMTWSGKVFDLRVGGNDMVYDFRHLISTLTGVPPDGQKLINLLPGSKGKLSVEHDAKRFGTLGVKKGQKFVMVGTREEDRFKDKLGVGVQSTDDFDVTYSHQVKGIAPADDPRNKRMIQNIVDKVPITVMNEPREGKKLLVLDLDYTIVDTKPLISGALPSSECARPGLHEFLELVYPHYDIVIWSQTHWRWLESKLVELDMIGGERGYKIAFVSDRTTMFPVFTQRNGKPFEHEVKPLAYFWAHFPHWSAKNTIHIDDLSRNFALNPGEGLKIRAFNKAGQPEGMVDKELTKLGNYLVKIATTSEDFTTLDHSKWKKKPPRT</sequence>
<feature type="compositionally biased region" description="Acidic residues" evidence="4">
    <location>
        <begin position="69"/>
        <end position="82"/>
    </location>
</feature>
<dbReference type="PANTHER" id="PTHR48493:SF1">
    <property type="entry name" value="UBIQUITIN-LIKE DOMAIN-CONTAINING CTD PHOSPHATASE 1"/>
    <property type="match status" value="1"/>
</dbReference>
<accession>A0A1B9IHP4</accession>
<dbReference type="STRING" id="1331196.A0A1B9IHP4"/>
<dbReference type="SUPFAM" id="SSF56784">
    <property type="entry name" value="HAD-like"/>
    <property type="match status" value="1"/>
</dbReference>
<dbReference type="InterPro" id="IPR051658">
    <property type="entry name" value="UBLCP1"/>
</dbReference>
<dbReference type="PANTHER" id="PTHR48493">
    <property type="entry name" value="UBIQUITIN-LIKE DOMAIN-CONTAINING CTD PHOSPHATASE 1"/>
    <property type="match status" value="1"/>
</dbReference>